<evidence type="ECO:0000313" key="2">
    <source>
        <dbReference type="Proteomes" id="UP000028185"/>
    </source>
</evidence>
<dbReference type="HOGENOM" id="CLU_179369_0_0_9"/>
<organism evidence="1 2">
    <name type="scientific">Streptococcus suis 6407</name>
    <dbReference type="NCBI Taxonomy" id="1214179"/>
    <lineage>
        <taxon>Bacteria</taxon>
        <taxon>Bacillati</taxon>
        <taxon>Bacillota</taxon>
        <taxon>Bacilli</taxon>
        <taxon>Lactobacillales</taxon>
        <taxon>Streptococcaceae</taxon>
        <taxon>Streptococcus</taxon>
    </lineage>
</organism>
<protein>
    <recommendedName>
        <fullName evidence="3">DNA-binding protein</fullName>
    </recommendedName>
</protein>
<dbReference type="AlphaFoldDB" id="A0A075SGG0"/>
<name>A0A075SGG0_STRSU</name>
<dbReference type="PATRIC" id="fig|1214179.4.peg.2065"/>
<accession>A0A075SGG0</accession>
<evidence type="ECO:0008006" key="3">
    <source>
        <dbReference type="Google" id="ProtNLM"/>
    </source>
</evidence>
<proteinExistence type="predicted"/>
<sequence>MSKELKEIKALIKTRLIELDMKQSELAQSVNVSSSVISELLRYGKGSDNVKQNVATVLGIENPWEKF</sequence>
<gene>
    <name evidence="1" type="ORF">ID09_10385</name>
</gene>
<dbReference type="RefSeq" id="WP_024388841.1">
    <property type="nucleotide sequence ID" value="NZ_ALLE01000019.1"/>
</dbReference>
<dbReference type="EMBL" id="CP008921">
    <property type="protein sequence ID" value="AIG44407.1"/>
    <property type="molecule type" value="Genomic_DNA"/>
</dbReference>
<dbReference type="InterPro" id="IPR010982">
    <property type="entry name" value="Lambda_DNA-bd_dom_sf"/>
</dbReference>
<evidence type="ECO:0000313" key="1">
    <source>
        <dbReference type="EMBL" id="AIG44407.1"/>
    </source>
</evidence>
<reference evidence="1 2" key="1">
    <citation type="journal article" date="2014" name="Genome Announc.">
        <title>Whole-Genome Sequence of Streptococcus suis Serotype 4 Reference Strain 6407.</title>
        <authorList>
            <person name="Wang K."/>
            <person name="Chen J."/>
            <person name="Yao H."/>
            <person name="Lu C."/>
        </authorList>
    </citation>
    <scope>NUCLEOTIDE SEQUENCE [LARGE SCALE GENOMIC DNA]</scope>
    <source>
        <strain evidence="1">6407</strain>
    </source>
</reference>
<dbReference type="Proteomes" id="UP000028185">
    <property type="component" value="Chromosome"/>
</dbReference>
<dbReference type="SUPFAM" id="SSF47413">
    <property type="entry name" value="lambda repressor-like DNA-binding domains"/>
    <property type="match status" value="1"/>
</dbReference>
<dbReference type="GO" id="GO:0003677">
    <property type="term" value="F:DNA binding"/>
    <property type="evidence" value="ECO:0007669"/>
    <property type="project" value="InterPro"/>
</dbReference>
<dbReference type="Gene3D" id="1.10.260.40">
    <property type="entry name" value="lambda repressor-like DNA-binding domains"/>
    <property type="match status" value="1"/>
</dbReference>